<dbReference type="OrthoDB" id="7107773at2"/>
<evidence type="ECO:0000313" key="4">
    <source>
        <dbReference type="Proteomes" id="UP000033187"/>
    </source>
</evidence>
<protein>
    <recommendedName>
        <fullName evidence="5">GIY-YIG nuclease family protein</fullName>
    </recommendedName>
</protein>
<keyword evidence="4" id="KW-1185">Reference proteome</keyword>
<sequence>MMQLLGPRRGTGTPNLVAAQGDLFIAPTFNPRSALLPSAGTKLTLVIGCSGQKRKKRTTAAELYTSSRFKRARAIAESLRAEYLIASAKHGILKPDQIISPYDMNLSDLDGSERRDWGRKIAQQLSEVRGQLCILCTAEYADPIVEAYEGVAKLVSPLSKIVPRHHAQWHEQALAFSRRVEAMRELYQAIDKRRRTGGMFTLSELGMKKLPVRGVYIFIDKSERNFLGRRGRIVRIGTHAVSEGSKSTLRNRLRNHAGLRDGTGNHRGSIFRLHVGRAVLERENASAALPSWGEGQDAPIHVRAHEVSMEQLVSDYLKKLEVLVLDIDDTPSKHSLRAIVERQLIALCSESLIPIDRPSKAWLGLSSPMRLIAESGLWNLRDVGRAYDPQGQGSVRDLISLDLL</sequence>
<name>A0A0D6JEY1_9HYPH</name>
<accession>A0A0D6JEY1</accession>
<evidence type="ECO:0000259" key="2">
    <source>
        <dbReference type="Pfam" id="PF26468"/>
    </source>
</evidence>
<feature type="domain" description="DUF6884" evidence="1">
    <location>
        <begin position="46"/>
        <end position="169"/>
    </location>
</feature>
<evidence type="ECO:0000259" key="1">
    <source>
        <dbReference type="Pfam" id="PF21818"/>
    </source>
</evidence>
<dbReference type="Pfam" id="PF21818">
    <property type="entry name" value="DUF6884"/>
    <property type="match status" value="1"/>
</dbReference>
<dbReference type="InterPro" id="IPR058782">
    <property type="entry name" value="GIY_YIG_3"/>
</dbReference>
<dbReference type="Proteomes" id="UP000033187">
    <property type="component" value="Chromosome 1"/>
</dbReference>
<dbReference type="AlphaFoldDB" id="A0A0D6JEY1"/>
<feature type="domain" description="GIY-YIG" evidence="2">
    <location>
        <begin position="178"/>
        <end position="399"/>
    </location>
</feature>
<evidence type="ECO:0000313" key="3">
    <source>
        <dbReference type="EMBL" id="CPR19093.1"/>
    </source>
</evidence>
<dbReference type="EMBL" id="LN829119">
    <property type="protein sequence ID" value="CPR19093.1"/>
    <property type="molecule type" value="Genomic_DNA"/>
</dbReference>
<dbReference type="InterPro" id="IPR049251">
    <property type="entry name" value="DUF6884"/>
</dbReference>
<reference evidence="4" key="1">
    <citation type="submission" date="2015-02" db="EMBL/GenBank/DDBJ databases">
        <authorList>
            <person name="Chooi Y.-H."/>
        </authorList>
    </citation>
    <scope>NUCLEOTIDE SEQUENCE [LARGE SCALE GENOMIC DNA]</scope>
    <source>
        <strain evidence="4">strain Y</strain>
    </source>
</reference>
<dbReference type="KEGG" id="fiy:BN1229_v1_2002"/>
<gene>
    <name evidence="3" type="ORF">YBN1229_v1_2002</name>
</gene>
<proteinExistence type="predicted"/>
<evidence type="ECO:0008006" key="5">
    <source>
        <dbReference type="Google" id="ProtNLM"/>
    </source>
</evidence>
<organism evidence="3 4">
    <name type="scientific">Candidatus Filomicrobium marinum</name>
    <dbReference type="NCBI Taxonomy" id="1608628"/>
    <lineage>
        <taxon>Bacteria</taxon>
        <taxon>Pseudomonadati</taxon>
        <taxon>Pseudomonadota</taxon>
        <taxon>Alphaproteobacteria</taxon>
        <taxon>Hyphomicrobiales</taxon>
        <taxon>Hyphomicrobiaceae</taxon>
        <taxon>Filomicrobium</taxon>
    </lineage>
</organism>
<dbReference type="Pfam" id="PF26468">
    <property type="entry name" value="GIY_YIG_3"/>
    <property type="match status" value="1"/>
</dbReference>
<dbReference type="RefSeq" id="WP_052743811.1">
    <property type="nucleotide sequence ID" value="NZ_LN829118.1"/>
</dbReference>